<reference evidence="3 4" key="1">
    <citation type="submission" date="2017-02" db="EMBL/GenBank/DDBJ databases">
        <title>Genomic diversity within the haloalkaliphilic genus Thioalkalivibrio.</title>
        <authorList>
            <person name="Ahn A.-C."/>
            <person name="Meier-Kolthoff J."/>
            <person name="Overmars L."/>
            <person name="Richter M."/>
            <person name="Woyke T."/>
            <person name="Sorokin D.Y."/>
            <person name="Muyzer G."/>
        </authorList>
    </citation>
    <scope>NUCLEOTIDE SEQUENCE [LARGE SCALE GENOMIC DNA]</scope>
    <source>
        <strain evidence="3 4">HL17</strain>
    </source>
</reference>
<keyword evidence="1" id="KW-1133">Transmembrane helix</keyword>
<dbReference type="Proteomes" id="UP000189177">
    <property type="component" value="Unassembled WGS sequence"/>
</dbReference>
<feature type="transmembrane region" description="Helical" evidence="1">
    <location>
        <begin position="6"/>
        <end position="25"/>
    </location>
</feature>
<sequence>MANVIRFLILLATGYAVLVATVYLTQDRLIYMPSRDVTSTPADAGLDFEEVWLEPEADVRLHGWYLPGPEEDAPVLLFFHGNAGNIGHRLHSLQRFHEVGLAVLIIDYRGYGRSSGRPDAPGLHADAEAAWAYLREERGYATEDIVVFGRSLGAAVAARLAAEREPGAVILESAFTSAADLGAEIYPFLPVRWLIRHPYPVVEHVRRLEAPLLLVHAREDEIVPFEHARRLQAAAPGIPPILGLCGGHNDGFLRSGTLYTRGLQDFLAAAGLHSGD</sequence>
<keyword evidence="3" id="KW-0378">Hydrolase</keyword>
<feature type="domain" description="Serine aminopeptidase S33" evidence="2">
    <location>
        <begin position="75"/>
        <end position="178"/>
    </location>
</feature>
<evidence type="ECO:0000313" key="4">
    <source>
        <dbReference type="Proteomes" id="UP000189177"/>
    </source>
</evidence>
<evidence type="ECO:0000256" key="1">
    <source>
        <dbReference type="SAM" id="Phobius"/>
    </source>
</evidence>
<keyword evidence="1" id="KW-0472">Membrane</keyword>
<dbReference type="InterPro" id="IPR022742">
    <property type="entry name" value="Hydrolase_4"/>
</dbReference>
<dbReference type="Pfam" id="PF12146">
    <property type="entry name" value="Hydrolase_4"/>
    <property type="match status" value="1"/>
</dbReference>
<keyword evidence="4" id="KW-1185">Reference proteome</keyword>
<proteinExistence type="predicted"/>
<dbReference type="PANTHER" id="PTHR12277:SF81">
    <property type="entry name" value="PROTEIN ABHD13"/>
    <property type="match status" value="1"/>
</dbReference>
<name>A0A1V2ZXT8_9GAMM</name>
<evidence type="ECO:0000259" key="2">
    <source>
        <dbReference type="Pfam" id="PF12146"/>
    </source>
</evidence>
<keyword evidence="1" id="KW-0812">Transmembrane</keyword>
<dbReference type="Gene3D" id="3.40.50.1820">
    <property type="entry name" value="alpha/beta hydrolase"/>
    <property type="match status" value="1"/>
</dbReference>
<accession>A0A1V2ZXT8</accession>
<dbReference type="RefSeq" id="WP_077244377.1">
    <property type="nucleotide sequence ID" value="NZ_MUZR01000029.1"/>
</dbReference>
<dbReference type="AlphaFoldDB" id="A0A1V2ZXT8"/>
<dbReference type="GO" id="GO:0016787">
    <property type="term" value="F:hydrolase activity"/>
    <property type="evidence" value="ECO:0007669"/>
    <property type="project" value="UniProtKB-KW"/>
</dbReference>
<dbReference type="InterPro" id="IPR029058">
    <property type="entry name" value="AB_hydrolase_fold"/>
</dbReference>
<dbReference type="EMBL" id="MUZR01000029">
    <property type="protein sequence ID" value="OOC09930.1"/>
    <property type="molecule type" value="Genomic_DNA"/>
</dbReference>
<comment type="caution">
    <text evidence="3">The sequence shown here is derived from an EMBL/GenBank/DDBJ whole genome shotgun (WGS) entry which is preliminary data.</text>
</comment>
<protein>
    <submittedName>
        <fullName evidence="3">Alpha/beta hydrolase</fullName>
    </submittedName>
</protein>
<evidence type="ECO:0000313" key="3">
    <source>
        <dbReference type="EMBL" id="OOC09930.1"/>
    </source>
</evidence>
<dbReference type="SUPFAM" id="SSF53474">
    <property type="entry name" value="alpha/beta-Hydrolases"/>
    <property type="match status" value="1"/>
</dbReference>
<dbReference type="PANTHER" id="PTHR12277">
    <property type="entry name" value="ALPHA/BETA HYDROLASE DOMAIN-CONTAINING PROTEIN"/>
    <property type="match status" value="1"/>
</dbReference>
<gene>
    <name evidence="3" type="ORF">B1A74_08525</name>
</gene>
<dbReference type="STRING" id="252474.B1A74_08525"/>
<dbReference type="OrthoDB" id="9798884at2"/>
<organism evidence="3 4">
    <name type="scientific">Thioalkalivibrio halophilus</name>
    <dbReference type="NCBI Taxonomy" id="252474"/>
    <lineage>
        <taxon>Bacteria</taxon>
        <taxon>Pseudomonadati</taxon>
        <taxon>Pseudomonadota</taxon>
        <taxon>Gammaproteobacteria</taxon>
        <taxon>Chromatiales</taxon>
        <taxon>Ectothiorhodospiraceae</taxon>
        <taxon>Thioalkalivibrio</taxon>
    </lineage>
</organism>